<evidence type="ECO:0000256" key="3">
    <source>
        <dbReference type="RuleBase" id="RU362028"/>
    </source>
</evidence>
<keyword evidence="6" id="KW-1185">Reference proteome</keyword>
<evidence type="ECO:0000259" key="4">
    <source>
        <dbReference type="Pfam" id="PF00849"/>
    </source>
</evidence>
<dbReference type="GO" id="GO:0000455">
    <property type="term" value="P:enzyme-directed rRNA pseudouridine synthesis"/>
    <property type="evidence" value="ECO:0007669"/>
    <property type="project" value="TreeGrafter"/>
</dbReference>
<dbReference type="InterPro" id="IPR006145">
    <property type="entry name" value="PsdUridine_synth_RsuA/RluA"/>
</dbReference>
<dbReference type="RefSeq" id="WP_145660705.1">
    <property type="nucleotide sequence ID" value="NZ_VIWO01000001.1"/>
</dbReference>
<comment type="function">
    <text evidence="3">Responsible for synthesis of pseudouridine from uracil.</text>
</comment>
<comment type="similarity">
    <text evidence="1 3">Belongs to the pseudouridine synthase RluA family.</text>
</comment>
<dbReference type="Pfam" id="PF00849">
    <property type="entry name" value="PseudoU_synth_2"/>
    <property type="match status" value="1"/>
</dbReference>
<dbReference type="InterPro" id="IPR050188">
    <property type="entry name" value="RluA_PseudoU_synthase"/>
</dbReference>
<dbReference type="SUPFAM" id="SSF55120">
    <property type="entry name" value="Pseudouridine synthase"/>
    <property type="match status" value="1"/>
</dbReference>
<dbReference type="GO" id="GO:0140098">
    <property type="term" value="F:catalytic activity, acting on RNA"/>
    <property type="evidence" value="ECO:0007669"/>
    <property type="project" value="UniProtKB-ARBA"/>
</dbReference>
<dbReference type="EMBL" id="VIWO01000001">
    <property type="protein sequence ID" value="TWF44232.1"/>
    <property type="molecule type" value="Genomic_DNA"/>
</dbReference>
<dbReference type="Proteomes" id="UP000320811">
    <property type="component" value="Unassembled WGS sequence"/>
</dbReference>
<organism evidence="5 6">
    <name type="scientific">Chitinophaga polysaccharea</name>
    <dbReference type="NCBI Taxonomy" id="1293035"/>
    <lineage>
        <taxon>Bacteria</taxon>
        <taxon>Pseudomonadati</taxon>
        <taxon>Bacteroidota</taxon>
        <taxon>Chitinophagia</taxon>
        <taxon>Chitinophagales</taxon>
        <taxon>Chitinophagaceae</taxon>
        <taxon>Chitinophaga</taxon>
    </lineage>
</organism>
<feature type="domain" description="Pseudouridine synthase RsuA/RluA-like" evidence="4">
    <location>
        <begin position="13"/>
        <end position="157"/>
    </location>
</feature>
<dbReference type="EC" id="5.4.99.-" evidence="3"/>
<dbReference type="InterPro" id="IPR006224">
    <property type="entry name" value="PsdUridine_synth_RluA-like_CS"/>
</dbReference>
<sequence length="252" mass="28647">MRLVDHIILETPDFVIVNKPAGMLTLPDRHDNELSSLIAIMKKAYGEVFTVHRLDRETSGIILFARNEAAHKYFSQLFESRDVKKFYLGLVSGQLTTKQGNVSEGIMEHPVQKGKMVTNRKGKPSSTDYEVLEEFGLYSLVRMQIHTGRTHQIRVHMKFLGHPIAVDEFYGSAQPILLSTIKKKFKLGKHTEEERPLLSRLALHASMLVFKDQNGKEYTIEAPLPKDMSALLTQLRKHRGKQPVIGEELSAE</sequence>
<dbReference type="Gene3D" id="3.30.2350.10">
    <property type="entry name" value="Pseudouridine synthase"/>
    <property type="match status" value="1"/>
</dbReference>
<evidence type="ECO:0000313" key="5">
    <source>
        <dbReference type="EMBL" id="TWF44232.1"/>
    </source>
</evidence>
<dbReference type="PROSITE" id="PS01129">
    <property type="entry name" value="PSI_RLU"/>
    <property type="match status" value="1"/>
</dbReference>
<dbReference type="CDD" id="cd02869">
    <property type="entry name" value="PseudoU_synth_RluA_like"/>
    <property type="match status" value="1"/>
</dbReference>
<dbReference type="PANTHER" id="PTHR21600:SF87">
    <property type="entry name" value="RNA PSEUDOURIDYLATE SYNTHASE DOMAIN-CONTAINING PROTEIN 1"/>
    <property type="match status" value="1"/>
</dbReference>
<protein>
    <recommendedName>
        <fullName evidence="3">Pseudouridine synthase</fullName>
        <ecNumber evidence="3">5.4.99.-</ecNumber>
    </recommendedName>
</protein>
<comment type="catalytic activity">
    <reaction evidence="3">
        <text>a uridine in RNA = a pseudouridine in RNA</text>
        <dbReference type="Rhea" id="RHEA:48348"/>
        <dbReference type="Rhea" id="RHEA-COMP:12068"/>
        <dbReference type="Rhea" id="RHEA-COMP:12069"/>
        <dbReference type="ChEBI" id="CHEBI:65314"/>
        <dbReference type="ChEBI" id="CHEBI:65315"/>
    </reaction>
</comment>
<dbReference type="OrthoDB" id="9807829at2"/>
<accession>A0A561Q1I2</accession>
<feature type="active site" evidence="2">
    <location>
        <position position="55"/>
    </location>
</feature>
<dbReference type="GO" id="GO:0009982">
    <property type="term" value="F:pseudouridine synthase activity"/>
    <property type="evidence" value="ECO:0007669"/>
    <property type="project" value="InterPro"/>
</dbReference>
<name>A0A561Q1I2_9BACT</name>
<evidence type="ECO:0000256" key="2">
    <source>
        <dbReference type="PIRSR" id="PIRSR606225-1"/>
    </source>
</evidence>
<proteinExistence type="inferred from homology"/>
<keyword evidence="3" id="KW-0413">Isomerase</keyword>
<gene>
    <name evidence="5" type="ORF">FHW36_101150</name>
</gene>
<dbReference type="InterPro" id="IPR006225">
    <property type="entry name" value="PsdUridine_synth_RluC/D"/>
</dbReference>
<comment type="caution">
    <text evidence="5">The sequence shown here is derived from an EMBL/GenBank/DDBJ whole genome shotgun (WGS) entry which is preliminary data.</text>
</comment>
<dbReference type="PANTHER" id="PTHR21600">
    <property type="entry name" value="MITOCHONDRIAL RNA PSEUDOURIDINE SYNTHASE"/>
    <property type="match status" value="1"/>
</dbReference>
<dbReference type="InterPro" id="IPR020103">
    <property type="entry name" value="PsdUridine_synth_cat_dom_sf"/>
</dbReference>
<evidence type="ECO:0000313" key="6">
    <source>
        <dbReference type="Proteomes" id="UP000320811"/>
    </source>
</evidence>
<dbReference type="GO" id="GO:0003723">
    <property type="term" value="F:RNA binding"/>
    <property type="evidence" value="ECO:0007669"/>
    <property type="project" value="InterPro"/>
</dbReference>
<dbReference type="NCBIfam" id="TIGR00005">
    <property type="entry name" value="rluA_subfam"/>
    <property type="match status" value="1"/>
</dbReference>
<dbReference type="AlphaFoldDB" id="A0A561Q1I2"/>
<reference evidence="5 6" key="1">
    <citation type="submission" date="2019-06" db="EMBL/GenBank/DDBJ databases">
        <title>Sorghum-associated microbial communities from plants grown in Nebraska, USA.</title>
        <authorList>
            <person name="Schachtman D."/>
        </authorList>
    </citation>
    <scope>NUCLEOTIDE SEQUENCE [LARGE SCALE GENOMIC DNA]</scope>
    <source>
        <strain evidence="5 6">1209</strain>
    </source>
</reference>
<evidence type="ECO:0000256" key="1">
    <source>
        <dbReference type="ARBA" id="ARBA00010876"/>
    </source>
</evidence>